<evidence type="ECO:0000259" key="1">
    <source>
        <dbReference type="Pfam" id="PF05050"/>
    </source>
</evidence>
<evidence type="ECO:0000313" key="2">
    <source>
        <dbReference type="EMBL" id="CAA9216609.1"/>
    </source>
</evidence>
<protein>
    <recommendedName>
        <fullName evidence="1">Methyltransferase FkbM domain-containing protein</fullName>
    </recommendedName>
</protein>
<feature type="domain" description="Methyltransferase FkbM" evidence="1">
    <location>
        <begin position="87"/>
        <end position="246"/>
    </location>
</feature>
<dbReference type="Gene3D" id="3.40.50.150">
    <property type="entry name" value="Vaccinia Virus protein VP39"/>
    <property type="match status" value="1"/>
</dbReference>
<gene>
    <name evidence="2" type="ORF">AVDCRST_MAG76-409</name>
</gene>
<proteinExistence type="predicted"/>
<name>A0A6J4H6U2_9ACTN</name>
<dbReference type="InterPro" id="IPR006342">
    <property type="entry name" value="FkbM_mtfrase"/>
</dbReference>
<dbReference type="PANTHER" id="PTHR34203:SF15">
    <property type="entry name" value="SLL1173 PROTEIN"/>
    <property type="match status" value="1"/>
</dbReference>
<sequence>MISLGVPRRDERCHQPLALALARIAAGAVRRRVLGHTHATVSVGRRAISIDADLRTATGLHLYRHGWCDPAADAIERLVRPGAVVIDGGANVGLFALTAASVVGPSGSVHAVEAAPGTAAMLRRNVARHPQLRIVVSELALAEQEGEVPFVALEPGSGTSSFAPPESGMTITVRTTTLDALTAPMERVDLVKLDLEGAELRALQGGRRMLAEQRPALVMELEPGHLARQDASVEEIEALVDLAGYRAFTITPAGRGAVDFAPVARPWRRPAGRPDIVLLPDEHPAIPSRRP</sequence>
<dbReference type="InterPro" id="IPR029063">
    <property type="entry name" value="SAM-dependent_MTases_sf"/>
</dbReference>
<dbReference type="NCBIfam" id="TIGR01444">
    <property type="entry name" value="fkbM_fam"/>
    <property type="match status" value="1"/>
</dbReference>
<dbReference type="InterPro" id="IPR052514">
    <property type="entry name" value="SAM-dependent_MTase"/>
</dbReference>
<dbReference type="Pfam" id="PF05050">
    <property type="entry name" value="Methyltransf_21"/>
    <property type="match status" value="1"/>
</dbReference>
<accession>A0A6J4H6U2</accession>
<dbReference type="AlphaFoldDB" id="A0A6J4H6U2"/>
<organism evidence="2">
    <name type="scientific">uncultured Acidimicrobiales bacterium</name>
    <dbReference type="NCBI Taxonomy" id="310071"/>
    <lineage>
        <taxon>Bacteria</taxon>
        <taxon>Bacillati</taxon>
        <taxon>Actinomycetota</taxon>
        <taxon>Acidimicrobiia</taxon>
        <taxon>Acidimicrobiales</taxon>
        <taxon>environmental samples</taxon>
    </lineage>
</organism>
<dbReference type="SUPFAM" id="SSF53335">
    <property type="entry name" value="S-adenosyl-L-methionine-dependent methyltransferases"/>
    <property type="match status" value="1"/>
</dbReference>
<dbReference type="EMBL" id="CADCSZ010000029">
    <property type="protein sequence ID" value="CAA9216609.1"/>
    <property type="molecule type" value="Genomic_DNA"/>
</dbReference>
<dbReference type="PANTHER" id="PTHR34203">
    <property type="entry name" value="METHYLTRANSFERASE, FKBM FAMILY PROTEIN"/>
    <property type="match status" value="1"/>
</dbReference>
<reference evidence="2" key="1">
    <citation type="submission" date="2020-02" db="EMBL/GenBank/DDBJ databases">
        <authorList>
            <person name="Meier V. D."/>
        </authorList>
    </citation>
    <scope>NUCLEOTIDE SEQUENCE</scope>
    <source>
        <strain evidence="2">AVDCRST_MAG76</strain>
    </source>
</reference>